<evidence type="ECO:0000256" key="1">
    <source>
        <dbReference type="SAM" id="Phobius"/>
    </source>
</evidence>
<gene>
    <name evidence="2" type="ORF">UFOPK3662_00799</name>
</gene>
<evidence type="ECO:0000313" key="2">
    <source>
        <dbReference type="EMBL" id="CAB4924077.1"/>
    </source>
</evidence>
<organism evidence="2">
    <name type="scientific">freshwater metagenome</name>
    <dbReference type="NCBI Taxonomy" id="449393"/>
    <lineage>
        <taxon>unclassified sequences</taxon>
        <taxon>metagenomes</taxon>
        <taxon>ecological metagenomes</taxon>
    </lineage>
</organism>
<dbReference type="AlphaFoldDB" id="A0A6J7I081"/>
<keyword evidence="1" id="KW-1133">Transmembrane helix</keyword>
<reference evidence="2" key="1">
    <citation type="submission" date="2020-05" db="EMBL/GenBank/DDBJ databases">
        <authorList>
            <person name="Chiriac C."/>
            <person name="Salcher M."/>
            <person name="Ghai R."/>
            <person name="Kavagutti S V."/>
        </authorList>
    </citation>
    <scope>NUCLEOTIDE SEQUENCE</scope>
</reference>
<feature type="transmembrane region" description="Helical" evidence="1">
    <location>
        <begin position="125"/>
        <end position="142"/>
    </location>
</feature>
<name>A0A6J7I081_9ZZZZ</name>
<sequence length="203" mass="20432">MEAGQSGMRWTRAATVATAATLVAVGAHLGAGGPAPTLPVLAFLVLGLAGLLAPFLARQVSPAGIVMLTVGGQFLAHATLARATGHAMASANADLPAGQHDGGGTAAEGTIATAFSLLVASDARMMLAHLAAAVVVGVWLAAGERSLWTVVRLVWRRLALPVQPPTTTLPPPVAIPARTAAPVLLRLEAGSLVRRGPPHLLAA</sequence>
<feature type="transmembrane region" description="Helical" evidence="1">
    <location>
        <begin position="40"/>
        <end position="57"/>
    </location>
</feature>
<proteinExistence type="predicted"/>
<dbReference type="EMBL" id="CAFBMW010000005">
    <property type="protein sequence ID" value="CAB4924077.1"/>
    <property type="molecule type" value="Genomic_DNA"/>
</dbReference>
<keyword evidence="1" id="KW-0812">Transmembrane</keyword>
<protein>
    <submittedName>
        <fullName evidence="2">Unannotated protein</fullName>
    </submittedName>
</protein>
<keyword evidence="1" id="KW-0472">Membrane</keyword>
<accession>A0A6J7I081</accession>